<dbReference type="InterPro" id="IPR025480">
    <property type="entry name" value="DUF4330"/>
</dbReference>
<dbReference type="AlphaFoldDB" id="A0A9D0ZF40"/>
<name>A0A9D0ZF40_9FIRM</name>
<dbReference type="Pfam" id="PF14221">
    <property type="entry name" value="DUF4330"/>
    <property type="match status" value="1"/>
</dbReference>
<feature type="transmembrane region" description="Helical" evidence="1">
    <location>
        <begin position="12"/>
        <end position="35"/>
    </location>
</feature>
<sequence length="160" mass="17256">MIDEKGRLFGKVNIVDLLIILIVLAAAAFLGYHFLGPDSTVANTEHVRLTLYCEESADYAVEQLVEGAEAWDSENNVTLGTLTEWRVGDSKSYVTDANGEVIQLARDGYCSATLVVEGEGVVGSHGVTIGGTLYAVGQSMSVYFDDCKLFLRVSGIEVIE</sequence>
<dbReference type="Proteomes" id="UP000824262">
    <property type="component" value="Unassembled WGS sequence"/>
</dbReference>
<gene>
    <name evidence="2" type="ORF">IAB77_03005</name>
</gene>
<protein>
    <submittedName>
        <fullName evidence="2">DUF4330 domain-containing protein</fullName>
    </submittedName>
</protein>
<evidence type="ECO:0000256" key="1">
    <source>
        <dbReference type="SAM" id="Phobius"/>
    </source>
</evidence>
<proteinExistence type="predicted"/>
<keyword evidence="1" id="KW-1133">Transmembrane helix</keyword>
<keyword evidence="1" id="KW-0472">Membrane</keyword>
<comment type="caution">
    <text evidence="2">The sequence shown here is derived from an EMBL/GenBank/DDBJ whole genome shotgun (WGS) entry which is preliminary data.</text>
</comment>
<evidence type="ECO:0000313" key="3">
    <source>
        <dbReference type="Proteomes" id="UP000824262"/>
    </source>
</evidence>
<keyword evidence="1" id="KW-0812">Transmembrane</keyword>
<organism evidence="2 3">
    <name type="scientific">Candidatus Scatomorpha intestinavium</name>
    <dbReference type="NCBI Taxonomy" id="2840922"/>
    <lineage>
        <taxon>Bacteria</taxon>
        <taxon>Bacillati</taxon>
        <taxon>Bacillota</taxon>
        <taxon>Clostridia</taxon>
        <taxon>Eubacteriales</taxon>
        <taxon>Candidatus Scatomorpha</taxon>
    </lineage>
</organism>
<reference evidence="2" key="2">
    <citation type="journal article" date="2021" name="PeerJ">
        <title>Extensive microbial diversity within the chicken gut microbiome revealed by metagenomics and culture.</title>
        <authorList>
            <person name="Gilroy R."/>
            <person name="Ravi A."/>
            <person name="Getino M."/>
            <person name="Pursley I."/>
            <person name="Horton D.L."/>
            <person name="Alikhan N.F."/>
            <person name="Baker D."/>
            <person name="Gharbi K."/>
            <person name="Hall N."/>
            <person name="Watson M."/>
            <person name="Adriaenssens E.M."/>
            <person name="Foster-Nyarko E."/>
            <person name="Jarju S."/>
            <person name="Secka A."/>
            <person name="Antonio M."/>
            <person name="Oren A."/>
            <person name="Chaudhuri R.R."/>
            <person name="La Ragione R."/>
            <person name="Hildebrand F."/>
            <person name="Pallen M.J."/>
        </authorList>
    </citation>
    <scope>NUCLEOTIDE SEQUENCE</scope>
    <source>
        <strain evidence="2">ChiBcolR7-354</strain>
    </source>
</reference>
<reference evidence="2" key="1">
    <citation type="submission" date="2020-10" db="EMBL/GenBank/DDBJ databases">
        <authorList>
            <person name="Gilroy R."/>
        </authorList>
    </citation>
    <scope>NUCLEOTIDE SEQUENCE</scope>
    <source>
        <strain evidence="2">ChiBcolR7-354</strain>
    </source>
</reference>
<accession>A0A9D0ZF40</accession>
<evidence type="ECO:0000313" key="2">
    <source>
        <dbReference type="EMBL" id="HIQ78209.1"/>
    </source>
</evidence>
<dbReference type="EMBL" id="DVGA01000034">
    <property type="protein sequence ID" value="HIQ78209.1"/>
    <property type="molecule type" value="Genomic_DNA"/>
</dbReference>